<keyword evidence="8" id="KW-1185">Reference proteome</keyword>
<evidence type="ECO:0000256" key="2">
    <source>
        <dbReference type="ARBA" id="ARBA00022771"/>
    </source>
</evidence>
<dbReference type="PROSITE" id="PS50089">
    <property type="entry name" value="ZF_RING_2"/>
    <property type="match status" value="1"/>
</dbReference>
<keyword evidence="2 4" id="KW-0863">Zinc-finger</keyword>
<dbReference type="Pfam" id="PF13639">
    <property type="entry name" value="zf-RING_2"/>
    <property type="match status" value="1"/>
</dbReference>
<keyword evidence="5" id="KW-0472">Membrane</keyword>
<dbReference type="SUPFAM" id="SSF57850">
    <property type="entry name" value="RING/U-box"/>
    <property type="match status" value="1"/>
</dbReference>
<evidence type="ECO:0000313" key="7">
    <source>
        <dbReference type="EMBL" id="EGT55103.1"/>
    </source>
</evidence>
<dbReference type="InterPro" id="IPR013083">
    <property type="entry name" value="Znf_RING/FYVE/PHD"/>
</dbReference>
<dbReference type="InterPro" id="IPR001841">
    <property type="entry name" value="Znf_RING"/>
</dbReference>
<evidence type="ECO:0000313" key="8">
    <source>
        <dbReference type="Proteomes" id="UP000008068"/>
    </source>
</evidence>
<dbReference type="InterPro" id="IPR017907">
    <property type="entry name" value="Znf_RING_CS"/>
</dbReference>
<dbReference type="AlphaFoldDB" id="G0N7Y3"/>
<dbReference type="PROSITE" id="PS00518">
    <property type="entry name" value="ZF_RING_1"/>
    <property type="match status" value="1"/>
</dbReference>
<dbReference type="PANTHER" id="PTHR47156">
    <property type="entry name" value="PROTEIN CBG20824"/>
    <property type="match status" value="1"/>
</dbReference>
<keyword evidence="3" id="KW-0862">Zinc</keyword>
<dbReference type="InParanoid" id="G0N7Y3"/>
<keyword evidence="1" id="KW-0479">Metal-binding</keyword>
<dbReference type="eggNOG" id="KOG4185">
    <property type="taxonomic scope" value="Eukaryota"/>
</dbReference>
<proteinExistence type="predicted"/>
<dbReference type="Proteomes" id="UP000008068">
    <property type="component" value="Unassembled WGS sequence"/>
</dbReference>
<keyword evidence="5" id="KW-1133">Transmembrane helix</keyword>
<dbReference type="HOGENOM" id="CLU_963874_0_0_1"/>
<dbReference type="OrthoDB" id="5874122at2759"/>
<feature type="transmembrane region" description="Helical" evidence="5">
    <location>
        <begin position="75"/>
        <end position="96"/>
    </location>
</feature>
<dbReference type="InterPro" id="IPR052667">
    <property type="entry name" value="E3_ubiquitin-ligase_RING"/>
</dbReference>
<keyword evidence="5" id="KW-0812">Transmembrane</keyword>
<organism evidence="8">
    <name type="scientific">Caenorhabditis brenneri</name>
    <name type="common">Nematode worm</name>
    <dbReference type="NCBI Taxonomy" id="135651"/>
    <lineage>
        <taxon>Eukaryota</taxon>
        <taxon>Metazoa</taxon>
        <taxon>Ecdysozoa</taxon>
        <taxon>Nematoda</taxon>
        <taxon>Chromadorea</taxon>
        <taxon>Rhabditida</taxon>
        <taxon>Rhabditina</taxon>
        <taxon>Rhabditomorpha</taxon>
        <taxon>Rhabditoidea</taxon>
        <taxon>Rhabditidae</taxon>
        <taxon>Peloderinae</taxon>
        <taxon>Caenorhabditis</taxon>
    </lineage>
</organism>
<dbReference type="STRING" id="135651.G0N7Y3"/>
<feature type="domain" description="RING-type" evidence="6">
    <location>
        <begin position="216"/>
        <end position="261"/>
    </location>
</feature>
<evidence type="ECO:0000259" key="6">
    <source>
        <dbReference type="PROSITE" id="PS50089"/>
    </source>
</evidence>
<evidence type="ECO:0000256" key="3">
    <source>
        <dbReference type="ARBA" id="ARBA00022833"/>
    </source>
</evidence>
<dbReference type="Gene3D" id="3.30.40.10">
    <property type="entry name" value="Zinc/RING finger domain, C3HC4 (zinc finger)"/>
    <property type="match status" value="1"/>
</dbReference>
<dbReference type="GO" id="GO:0008270">
    <property type="term" value="F:zinc ion binding"/>
    <property type="evidence" value="ECO:0007669"/>
    <property type="project" value="UniProtKB-KW"/>
</dbReference>
<name>G0N7Y3_CAEBE</name>
<feature type="transmembrane region" description="Helical" evidence="5">
    <location>
        <begin position="116"/>
        <end position="138"/>
    </location>
</feature>
<evidence type="ECO:0000256" key="1">
    <source>
        <dbReference type="ARBA" id="ARBA00022723"/>
    </source>
</evidence>
<dbReference type="EMBL" id="GL379849">
    <property type="protein sequence ID" value="EGT55103.1"/>
    <property type="molecule type" value="Genomic_DNA"/>
</dbReference>
<reference evidence="8" key="1">
    <citation type="submission" date="2011-07" db="EMBL/GenBank/DDBJ databases">
        <authorList>
            <consortium name="Caenorhabditis brenneri Sequencing and Analysis Consortium"/>
            <person name="Wilson R.K."/>
        </authorList>
    </citation>
    <scope>NUCLEOTIDE SEQUENCE [LARGE SCALE GENOMIC DNA]</scope>
    <source>
        <strain evidence="8">PB2801</strain>
    </source>
</reference>
<evidence type="ECO:0000256" key="4">
    <source>
        <dbReference type="PROSITE-ProRule" id="PRU00175"/>
    </source>
</evidence>
<sequence>MNGAIGYGLLFLCGFAPQAWIFSKVLKSDEIVYVYSCVFVFNATASMVAFFFILPHCATNFEFERTDEDGAGPGIVLALMFHLSLAGLMVCLPHLIGFLLGGYETRLFLHAMLITWYYPLMFWPCSMEFVVYLMAFIYEEGGMRVGAVKNIVMLPKAAKQLPEATKYEIFETRVCEPNCLCGIEPQLSLTRSRELPPIAIEYEEQSMIPQSAGLECDLCCLEYSDQLIPRILVGCGHTMCHGCIEKLLESGGYNIICPFCRITTRVPAGWASQLPKNYSLLAIVQDRNN</sequence>
<dbReference type="SMART" id="SM00184">
    <property type="entry name" value="RING"/>
    <property type="match status" value="1"/>
</dbReference>
<gene>
    <name evidence="7" type="ORF">CAEBREN_01164</name>
</gene>
<dbReference type="PANTHER" id="PTHR47156:SF9">
    <property type="entry name" value="PROTEIN CBG26870"/>
    <property type="match status" value="1"/>
</dbReference>
<accession>G0N7Y3</accession>
<feature type="transmembrane region" description="Helical" evidence="5">
    <location>
        <begin position="33"/>
        <end position="54"/>
    </location>
</feature>
<evidence type="ECO:0000256" key="5">
    <source>
        <dbReference type="SAM" id="Phobius"/>
    </source>
</evidence>
<protein>
    <recommendedName>
        <fullName evidence="6">RING-type domain-containing protein</fullName>
    </recommendedName>
</protein>